<dbReference type="PANTHER" id="PTHR34512">
    <property type="entry name" value="CELL SURFACE PROTEIN"/>
    <property type="match status" value="1"/>
</dbReference>
<comment type="caution">
    <text evidence="2">The sequence shown here is derived from an EMBL/GenBank/DDBJ whole genome shotgun (WGS) entry which is preliminary data.</text>
</comment>
<dbReference type="SUPFAM" id="SSF50998">
    <property type="entry name" value="Quinoprotein alcohol dehydrogenase-like"/>
    <property type="match status" value="1"/>
</dbReference>
<reference evidence="2 3" key="1">
    <citation type="submission" date="2019-02" db="EMBL/GenBank/DDBJ databases">
        <title>Deep-cultivation of Planctomycetes and their phenomic and genomic characterization uncovers novel biology.</title>
        <authorList>
            <person name="Wiegand S."/>
            <person name="Jogler M."/>
            <person name="Boedeker C."/>
            <person name="Pinto D."/>
            <person name="Vollmers J."/>
            <person name="Rivas-Marin E."/>
            <person name="Kohn T."/>
            <person name="Peeters S.H."/>
            <person name="Heuer A."/>
            <person name="Rast P."/>
            <person name="Oberbeckmann S."/>
            <person name="Bunk B."/>
            <person name="Jeske O."/>
            <person name="Meyerdierks A."/>
            <person name="Storesund J.E."/>
            <person name="Kallscheuer N."/>
            <person name="Luecker S."/>
            <person name="Lage O.M."/>
            <person name="Pohl T."/>
            <person name="Merkel B.J."/>
            <person name="Hornburger P."/>
            <person name="Mueller R.-W."/>
            <person name="Bruemmer F."/>
            <person name="Labrenz M."/>
            <person name="Spormann A.M."/>
            <person name="Op Den Camp H."/>
            <person name="Overmann J."/>
            <person name="Amann R."/>
            <person name="Jetten M.S.M."/>
            <person name="Mascher T."/>
            <person name="Medema M.H."/>
            <person name="Devos D.P."/>
            <person name="Kaster A.-K."/>
            <person name="Ovreas L."/>
            <person name="Rohde M."/>
            <person name="Galperin M.Y."/>
            <person name="Jogler C."/>
        </authorList>
    </citation>
    <scope>NUCLEOTIDE SEQUENCE [LARGE SCALE GENOMIC DNA]</scope>
    <source>
        <strain evidence="2 3">KOR42</strain>
    </source>
</reference>
<protein>
    <submittedName>
        <fullName evidence="2">Outer membrane biogenesis protein BamB</fullName>
    </submittedName>
</protein>
<feature type="domain" description="Pyrrolo-quinoline quinone repeat" evidence="1">
    <location>
        <begin position="86"/>
        <end position="250"/>
    </location>
</feature>
<dbReference type="AlphaFoldDB" id="A0A5C5WZU3"/>
<dbReference type="InterPro" id="IPR015943">
    <property type="entry name" value="WD40/YVTN_repeat-like_dom_sf"/>
</dbReference>
<dbReference type="InterPro" id="IPR018391">
    <property type="entry name" value="PQQ_b-propeller_rpt"/>
</dbReference>
<name>A0A5C5WZU3_9PLAN</name>
<dbReference type="EMBL" id="SIHI01000004">
    <property type="protein sequence ID" value="TWT55442.1"/>
    <property type="molecule type" value="Genomic_DNA"/>
</dbReference>
<sequence length="399" mass="42890">MQLVFCWVLSACLFGLLTEISHADWRQFRGNQSNGLPEDPGRDWDGIQEVVWEADLPGRGLSSPIIVGDRVFVTASSGGLQERLHVLCFSATDGSKLWERTCWATGRTVCHPKTCVAAPSPASDGKRIFAIYSSNDLICLDLDGNLQWFRGLTYEFPNASNSLGMASSAVSVGDKVVVMLESDDASFAAGLNADTGETSWVIDRPQRANWTSPSIAPDGKTILMQSSAGVSAIDSETGAEIWKYSDGAATQPTLVMVGEVAYVPSHGVTAIRPGRSDTSVPEILWQVGNLSPGVPSPIAYDERLFVINNGAVISAASLENGKRLWQARLKGPMSASPVVVGNKLFTVNEEGTTQVIDPDKKGKIVSEHQFGEIMLGTPAVTDDGVYVRSDQHLYKIAVD</sequence>
<dbReference type="OrthoDB" id="244732at2"/>
<dbReference type="RefSeq" id="WP_146510337.1">
    <property type="nucleotide sequence ID" value="NZ_SIHI01000004.1"/>
</dbReference>
<dbReference type="Proteomes" id="UP000317243">
    <property type="component" value="Unassembled WGS sequence"/>
</dbReference>
<dbReference type="SMART" id="SM00564">
    <property type="entry name" value="PQQ"/>
    <property type="match status" value="3"/>
</dbReference>
<keyword evidence="3" id="KW-1185">Reference proteome</keyword>
<evidence type="ECO:0000313" key="2">
    <source>
        <dbReference type="EMBL" id="TWT55442.1"/>
    </source>
</evidence>
<evidence type="ECO:0000259" key="1">
    <source>
        <dbReference type="Pfam" id="PF13360"/>
    </source>
</evidence>
<organism evidence="2 3">
    <name type="scientific">Thalassoglobus neptunius</name>
    <dbReference type="NCBI Taxonomy" id="1938619"/>
    <lineage>
        <taxon>Bacteria</taxon>
        <taxon>Pseudomonadati</taxon>
        <taxon>Planctomycetota</taxon>
        <taxon>Planctomycetia</taxon>
        <taxon>Planctomycetales</taxon>
        <taxon>Planctomycetaceae</taxon>
        <taxon>Thalassoglobus</taxon>
    </lineage>
</organism>
<accession>A0A5C5WZU3</accession>
<dbReference type="Gene3D" id="2.130.10.10">
    <property type="entry name" value="YVTN repeat-like/Quinoprotein amine dehydrogenase"/>
    <property type="match status" value="2"/>
</dbReference>
<proteinExistence type="predicted"/>
<dbReference type="PANTHER" id="PTHR34512:SF30">
    <property type="entry name" value="OUTER MEMBRANE PROTEIN ASSEMBLY FACTOR BAMB"/>
    <property type="match status" value="1"/>
</dbReference>
<dbReference type="InterPro" id="IPR002372">
    <property type="entry name" value="PQQ_rpt_dom"/>
</dbReference>
<dbReference type="Pfam" id="PF13360">
    <property type="entry name" value="PQQ_2"/>
    <property type="match status" value="2"/>
</dbReference>
<evidence type="ECO:0000313" key="3">
    <source>
        <dbReference type="Proteomes" id="UP000317243"/>
    </source>
</evidence>
<gene>
    <name evidence="2" type="ORF">KOR42_28280</name>
</gene>
<dbReference type="InterPro" id="IPR011047">
    <property type="entry name" value="Quinoprotein_ADH-like_sf"/>
</dbReference>
<feature type="domain" description="Pyrrolo-quinoline quinone repeat" evidence="1">
    <location>
        <begin position="311"/>
        <end position="396"/>
    </location>
</feature>